<dbReference type="GO" id="GO:0009318">
    <property type="term" value="C:exodeoxyribonuclease VII complex"/>
    <property type="evidence" value="ECO:0007669"/>
    <property type="project" value="UniProtKB-UniRule"/>
</dbReference>
<evidence type="ECO:0000259" key="7">
    <source>
        <dbReference type="Pfam" id="PF02601"/>
    </source>
</evidence>
<dbReference type="InterPro" id="IPR003753">
    <property type="entry name" value="Exonuc_VII_L"/>
</dbReference>
<dbReference type="KEGG" id="abat:CFX1CAM_2089"/>
<reference evidence="10" key="1">
    <citation type="submission" date="2017-05" db="EMBL/GenBank/DDBJ databases">
        <authorList>
            <person name="Kirkegaard R."/>
            <person name="Mcilroy J S."/>
        </authorList>
    </citation>
    <scope>NUCLEOTIDE SEQUENCE [LARGE SCALE GENOMIC DNA]</scope>
</reference>
<sequence length="414" mass="45778">MEQYSLFQPQNILSVSQLTGYLRQLIEDDDLMQDLWVEGEISNFSRPSSGHLYFTLKDSQSAIRCVMWRNSAARLTFEPREGLAVEAHGGMGVYETSGQVQLYVDTIRPAGEGLLFQEFLRLKAKLEAEGLFDPSTKQPIPTLPKVIGIVTSPTGAALQDMLNTLRRRFPVVEVVIAPASMQGVAAPGEIVAALELLNRQVKPDVILVGRGGGSIEDLWAFNDQAVARAVAASEAPVISGVGHETDFTLTDFAADLRAPTPTAAAEVATPDRVDLLGAITELSNRHTAYLNSRLSSLRWSLGQAHNTLARISPRYAINTYRQRLDEISLRLERAARVALERKTLHLAHLEQSLRSLNPRAVLNRGYAIVTRTSDGALVKRFDQVKPQDDIRIQVSQGTMDARILKTHQENKHDR</sequence>
<dbReference type="InterPro" id="IPR025824">
    <property type="entry name" value="OB-fold_nuc-bd_dom"/>
</dbReference>
<dbReference type="GO" id="GO:0006308">
    <property type="term" value="P:DNA catabolic process"/>
    <property type="evidence" value="ECO:0007669"/>
    <property type="project" value="UniProtKB-UniRule"/>
</dbReference>
<dbReference type="NCBIfam" id="TIGR00237">
    <property type="entry name" value="xseA"/>
    <property type="match status" value="1"/>
</dbReference>
<dbReference type="GO" id="GO:0005737">
    <property type="term" value="C:cytoplasm"/>
    <property type="evidence" value="ECO:0007669"/>
    <property type="project" value="UniProtKB-SubCell"/>
</dbReference>
<comment type="subunit">
    <text evidence="5">Heterooligomer composed of large and small subunits.</text>
</comment>
<dbReference type="HAMAP" id="MF_00378">
    <property type="entry name" value="Exonuc_7_L"/>
    <property type="match status" value="1"/>
</dbReference>
<comment type="similarity">
    <text evidence="5 6">Belongs to the XseA family.</text>
</comment>
<dbReference type="GO" id="GO:0003676">
    <property type="term" value="F:nucleic acid binding"/>
    <property type="evidence" value="ECO:0007669"/>
    <property type="project" value="InterPro"/>
</dbReference>
<organism evidence="9 10">
    <name type="scientific">Candidatus Brevifilum fermentans</name>
    <dbReference type="NCBI Taxonomy" id="1986204"/>
    <lineage>
        <taxon>Bacteria</taxon>
        <taxon>Bacillati</taxon>
        <taxon>Chloroflexota</taxon>
        <taxon>Anaerolineae</taxon>
        <taxon>Anaerolineales</taxon>
        <taxon>Anaerolineaceae</taxon>
        <taxon>Candidatus Brevifilum</taxon>
    </lineage>
</organism>
<dbReference type="PANTHER" id="PTHR30008:SF0">
    <property type="entry name" value="EXODEOXYRIBONUCLEASE 7 LARGE SUBUNIT"/>
    <property type="match status" value="1"/>
</dbReference>
<feature type="domain" description="Exonuclease VII large subunit C-terminal" evidence="7">
    <location>
        <begin position="131"/>
        <end position="342"/>
    </location>
</feature>
<dbReference type="Pfam" id="PF13742">
    <property type="entry name" value="tRNA_anti_2"/>
    <property type="match status" value="1"/>
</dbReference>
<dbReference type="RefSeq" id="WP_087862939.1">
    <property type="nucleotide sequence ID" value="NZ_LT859958.1"/>
</dbReference>
<keyword evidence="2 5" id="KW-0540">Nuclease</keyword>
<evidence type="ECO:0000256" key="1">
    <source>
        <dbReference type="ARBA" id="ARBA00022490"/>
    </source>
</evidence>
<keyword evidence="1 5" id="KW-0963">Cytoplasm</keyword>
<evidence type="ECO:0000313" key="9">
    <source>
        <dbReference type="EMBL" id="SMX55154.1"/>
    </source>
</evidence>
<dbReference type="CDD" id="cd04489">
    <property type="entry name" value="ExoVII_LU_OBF"/>
    <property type="match status" value="1"/>
</dbReference>
<dbReference type="Proteomes" id="UP000195514">
    <property type="component" value="Chromosome I"/>
</dbReference>
<keyword evidence="3 5" id="KW-0378">Hydrolase</keyword>
<dbReference type="InterPro" id="IPR020579">
    <property type="entry name" value="Exonuc_VII_lsu_C"/>
</dbReference>
<dbReference type="AlphaFoldDB" id="A0A1Y6K6B7"/>
<evidence type="ECO:0000256" key="2">
    <source>
        <dbReference type="ARBA" id="ARBA00022722"/>
    </source>
</evidence>
<dbReference type="OrthoDB" id="9802795at2"/>
<dbReference type="EC" id="3.1.11.6" evidence="5"/>
<feature type="domain" description="OB-fold nucleic acid binding" evidence="8">
    <location>
        <begin position="13"/>
        <end position="108"/>
    </location>
</feature>
<evidence type="ECO:0000313" key="10">
    <source>
        <dbReference type="Proteomes" id="UP000195514"/>
    </source>
</evidence>
<protein>
    <recommendedName>
        <fullName evidence="5">Exodeoxyribonuclease 7 large subunit</fullName>
        <ecNumber evidence="5">3.1.11.6</ecNumber>
    </recommendedName>
    <alternativeName>
        <fullName evidence="5">Exodeoxyribonuclease VII large subunit</fullName>
        <shortName evidence="5">Exonuclease VII large subunit</shortName>
    </alternativeName>
</protein>
<proteinExistence type="inferred from homology"/>
<dbReference type="EMBL" id="LT859958">
    <property type="protein sequence ID" value="SMX55154.1"/>
    <property type="molecule type" value="Genomic_DNA"/>
</dbReference>
<keyword evidence="4 5" id="KW-0269">Exonuclease</keyword>
<dbReference type="GO" id="GO:0008855">
    <property type="term" value="F:exodeoxyribonuclease VII activity"/>
    <property type="evidence" value="ECO:0007669"/>
    <property type="project" value="UniProtKB-UniRule"/>
</dbReference>
<accession>A0A1Y6K6B7</accession>
<dbReference type="Pfam" id="PF02601">
    <property type="entry name" value="Exonuc_VII_L"/>
    <property type="match status" value="1"/>
</dbReference>
<comment type="subcellular location">
    <subcellularLocation>
        <location evidence="5 6">Cytoplasm</location>
    </subcellularLocation>
</comment>
<evidence type="ECO:0000256" key="5">
    <source>
        <dbReference type="HAMAP-Rule" id="MF_00378"/>
    </source>
</evidence>
<comment type="catalytic activity">
    <reaction evidence="5 6">
        <text>Exonucleolytic cleavage in either 5'- to 3'- or 3'- to 5'-direction to yield nucleoside 5'-phosphates.</text>
        <dbReference type="EC" id="3.1.11.6"/>
    </reaction>
</comment>
<keyword evidence="10" id="KW-1185">Reference proteome</keyword>
<gene>
    <name evidence="5 9" type="primary">xseA</name>
    <name evidence="9" type="ORF">CFX1CAM_2089</name>
</gene>
<evidence type="ECO:0000256" key="4">
    <source>
        <dbReference type="ARBA" id="ARBA00022839"/>
    </source>
</evidence>
<evidence type="ECO:0000256" key="3">
    <source>
        <dbReference type="ARBA" id="ARBA00022801"/>
    </source>
</evidence>
<evidence type="ECO:0000256" key="6">
    <source>
        <dbReference type="RuleBase" id="RU004355"/>
    </source>
</evidence>
<comment type="function">
    <text evidence="5">Bidirectionally degrades single-stranded DNA into large acid-insoluble oligonucleotides, which are then degraded further into small acid-soluble oligonucleotides.</text>
</comment>
<name>A0A1Y6K6B7_9CHLR</name>
<dbReference type="PANTHER" id="PTHR30008">
    <property type="entry name" value="EXODEOXYRIBONUCLEASE 7 LARGE SUBUNIT"/>
    <property type="match status" value="1"/>
</dbReference>
<evidence type="ECO:0000259" key="8">
    <source>
        <dbReference type="Pfam" id="PF13742"/>
    </source>
</evidence>